<name>A0A1I5EAV4_PSUAM</name>
<protein>
    <recommendedName>
        <fullName evidence="2">MlaB-like STAS domain-containing protein</fullName>
    </recommendedName>
</protein>
<feature type="domain" description="MlaB-like STAS" evidence="2">
    <location>
        <begin position="32"/>
        <end position="101"/>
    </location>
</feature>
<dbReference type="EMBL" id="FOUY01000030">
    <property type="protein sequence ID" value="SFO08664.1"/>
    <property type="molecule type" value="Genomic_DNA"/>
</dbReference>
<dbReference type="Gene3D" id="3.30.750.24">
    <property type="entry name" value="STAS domain"/>
    <property type="match status" value="1"/>
</dbReference>
<proteinExistence type="predicted"/>
<keyword evidence="4" id="KW-1185">Reference proteome</keyword>
<gene>
    <name evidence="3" type="ORF">SAMN05216207_10303</name>
</gene>
<feature type="compositionally biased region" description="Low complexity" evidence="1">
    <location>
        <begin position="164"/>
        <end position="175"/>
    </location>
</feature>
<dbReference type="InterPro" id="IPR058548">
    <property type="entry name" value="MlaB-like_STAS"/>
</dbReference>
<feature type="region of interest" description="Disordered" evidence="1">
    <location>
        <begin position="160"/>
        <end position="207"/>
    </location>
</feature>
<dbReference type="InterPro" id="IPR036513">
    <property type="entry name" value="STAS_dom_sf"/>
</dbReference>
<dbReference type="Pfam" id="PF13466">
    <property type="entry name" value="STAS_2"/>
    <property type="match status" value="1"/>
</dbReference>
<evidence type="ECO:0000313" key="4">
    <source>
        <dbReference type="Proteomes" id="UP000199614"/>
    </source>
</evidence>
<dbReference type="AlphaFoldDB" id="A0A1I5EAV4"/>
<dbReference type="Proteomes" id="UP000199614">
    <property type="component" value="Unassembled WGS sequence"/>
</dbReference>
<feature type="region of interest" description="Disordered" evidence="1">
    <location>
        <begin position="103"/>
        <end position="122"/>
    </location>
</feature>
<organism evidence="3 4">
    <name type="scientific">Pseudonocardia ammonioxydans</name>
    <dbReference type="NCBI Taxonomy" id="260086"/>
    <lineage>
        <taxon>Bacteria</taxon>
        <taxon>Bacillati</taxon>
        <taxon>Actinomycetota</taxon>
        <taxon>Actinomycetes</taxon>
        <taxon>Pseudonocardiales</taxon>
        <taxon>Pseudonocardiaceae</taxon>
        <taxon>Pseudonocardia</taxon>
    </lineage>
</organism>
<evidence type="ECO:0000259" key="2">
    <source>
        <dbReference type="Pfam" id="PF13466"/>
    </source>
</evidence>
<sequence>MDNRFTGASGQVGERTTCFIGSILDTPGEGLIVLRGELDAAAVDRLREHIDAFLAGTTRHLVLDARAVQRFHPALPGLLGGTQRRLAVRRGMLQVRGLAPAAIAPDDTASDGPASDYAVPDYAAADGPASDYAVPDAAAAEGAGPGSIAPASVPTPAALLDVTAEAPRAGERGAAVTGSPRPGRSPPATGRDGHTPPGTGSRGAGGT</sequence>
<evidence type="ECO:0000313" key="3">
    <source>
        <dbReference type="EMBL" id="SFO08664.1"/>
    </source>
</evidence>
<reference evidence="3 4" key="1">
    <citation type="submission" date="2016-10" db="EMBL/GenBank/DDBJ databases">
        <authorList>
            <person name="de Groot N.N."/>
        </authorList>
    </citation>
    <scope>NUCLEOTIDE SEQUENCE [LARGE SCALE GENOMIC DNA]</scope>
    <source>
        <strain evidence="3 4">CGMCC 4.1877</strain>
    </source>
</reference>
<evidence type="ECO:0000256" key="1">
    <source>
        <dbReference type="SAM" id="MobiDB-lite"/>
    </source>
</evidence>
<dbReference type="SUPFAM" id="SSF52091">
    <property type="entry name" value="SpoIIaa-like"/>
    <property type="match status" value="1"/>
</dbReference>
<accession>A0A1I5EAV4</accession>